<comment type="catalytic activity">
    <reaction evidence="12">
        <text>D-ribose + ATP = D-ribose 5-phosphate + ADP + H(+)</text>
        <dbReference type="Rhea" id="RHEA:13697"/>
        <dbReference type="ChEBI" id="CHEBI:15378"/>
        <dbReference type="ChEBI" id="CHEBI:30616"/>
        <dbReference type="ChEBI" id="CHEBI:47013"/>
        <dbReference type="ChEBI" id="CHEBI:78346"/>
        <dbReference type="ChEBI" id="CHEBI:456216"/>
        <dbReference type="EC" id="2.7.1.15"/>
    </reaction>
</comment>
<dbReference type="InterPro" id="IPR029056">
    <property type="entry name" value="Ribokinase-like"/>
</dbReference>
<evidence type="ECO:0000313" key="15">
    <source>
        <dbReference type="Proteomes" id="UP001241603"/>
    </source>
</evidence>
<dbReference type="PROSITE" id="PS00584">
    <property type="entry name" value="PFKB_KINASES_2"/>
    <property type="match status" value="1"/>
</dbReference>
<dbReference type="CDD" id="cd01174">
    <property type="entry name" value="ribokinase"/>
    <property type="match status" value="1"/>
</dbReference>
<feature type="binding site" evidence="12">
    <location>
        <begin position="38"/>
        <end position="42"/>
    </location>
    <ligand>
        <name>substrate</name>
    </ligand>
</feature>
<dbReference type="GO" id="GO:0004747">
    <property type="term" value="F:ribokinase activity"/>
    <property type="evidence" value="ECO:0007669"/>
    <property type="project" value="UniProtKB-EC"/>
</dbReference>
<evidence type="ECO:0000256" key="4">
    <source>
        <dbReference type="ARBA" id="ARBA00022679"/>
    </source>
</evidence>
<dbReference type="HAMAP" id="MF_01987">
    <property type="entry name" value="Ribokinase"/>
    <property type="match status" value="1"/>
</dbReference>
<feature type="binding site" evidence="12">
    <location>
        <position position="280"/>
    </location>
    <ligand>
        <name>K(+)</name>
        <dbReference type="ChEBI" id="CHEBI:29103"/>
    </ligand>
</feature>
<comment type="similarity">
    <text evidence="12">Belongs to the carbohydrate kinase PfkB family. Ribokinase subfamily.</text>
</comment>
<evidence type="ECO:0000256" key="8">
    <source>
        <dbReference type="ARBA" id="ARBA00022840"/>
    </source>
</evidence>
<keyword evidence="8 12" id="KW-0067">ATP-binding</keyword>
<evidence type="ECO:0000256" key="3">
    <source>
        <dbReference type="ARBA" id="ARBA00016943"/>
    </source>
</evidence>
<dbReference type="InterPro" id="IPR002173">
    <property type="entry name" value="Carboh/pur_kinase_PfkB_CS"/>
</dbReference>
<protein>
    <recommendedName>
        <fullName evidence="3 12">Ribokinase</fullName>
        <shortName evidence="12">RK</shortName>
        <ecNumber evidence="2 12">2.7.1.15</ecNumber>
    </recommendedName>
</protein>
<comment type="caution">
    <text evidence="12">Lacks conserved residue(s) required for the propagation of feature annotation.</text>
</comment>
<keyword evidence="5 12" id="KW-0479">Metal-binding</keyword>
<keyword evidence="6 12" id="KW-0547">Nucleotide-binding</keyword>
<comment type="similarity">
    <text evidence="1">Belongs to the carbohydrate kinase pfkB family.</text>
</comment>
<accession>A0ABU0H306</accession>
<evidence type="ECO:0000256" key="5">
    <source>
        <dbReference type="ARBA" id="ARBA00022723"/>
    </source>
</evidence>
<evidence type="ECO:0000256" key="9">
    <source>
        <dbReference type="ARBA" id="ARBA00022842"/>
    </source>
</evidence>
<keyword evidence="12" id="KW-0963">Cytoplasm</keyword>
<dbReference type="InterPro" id="IPR011877">
    <property type="entry name" value="Ribokinase"/>
</dbReference>
<comment type="activity regulation">
    <text evidence="12">Activated by a monovalent cation that binds near, but not in, the active site. The most likely occupant of the site in vivo is potassium. Ion binding induces a conformational change that may alter substrate affinity.</text>
</comment>
<dbReference type="Gene3D" id="3.40.1190.20">
    <property type="match status" value="1"/>
</dbReference>
<feature type="binding site" evidence="12">
    <location>
        <begin position="213"/>
        <end position="218"/>
    </location>
    <ligand>
        <name>ATP</name>
        <dbReference type="ChEBI" id="CHEBI:30616"/>
    </ligand>
</feature>
<evidence type="ECO:0000256" key="10">
    <source>
        <dbReference type="ARBA" id="ARBA00022958"/>
    </source>
</evidence>
<evidence type="ECO:0000256" key="7">
    <source>
        <dbReference type="ARBA" id="ARBA00022777"/>
    </source>
</evidence>
<evidence type="ECO:0000259" key="13">
    <source>
        <dbReference type="Pfam" id="PF00294"/>
    </source>
</evidence>
<comment type="subunit">
    <text evidence="12">Homodimer.</text>
</comment>
<feature type="binding site" evidence="12">
    <location>
        <position position="182"/>
    </location>
    <ligand>
        <name>ATP</name>
        <dbReference type="ChEBI" id="CHEBI:30616"/>
    </ligand>
</feature>
<gene>
    <name evidence="12" type="primary">rbsK</name>
    <name evidence="14" type="ORF">QO014_001037</name>
</gene>
<evidence type="ECO:0000256" key="11">
    <source>
        <dbReference type="ARBA" id="ARBA00023277"/>
    </source>
</evidence>
<comment type="cofactor">
    <cofactor evidence="12">
        <name>Mg(2+)</name>
        <dbReference type="ChEBI" id="CHEBI:18420"/>
    </cofactor>
    <text evidence="12">Requires a divalent cation, most likely magnesium in vivo, as an electrophilic catalyst to aid phosphoryl group transfer. It is the chelate of the metal and the nucleotide that is the actual substrate.</text>
</comment>
<dbReference type="Proteomes" id="UP001241603">
    <property type="component" value="Unassembled WGS sequence"/>
</dbReference>
<comment type="caution">
    <text evidence="14">The sequence shown here is derived from an EMBL/GenBank/DDBJ whole genome shotgun (WGS) entry which is preliminary data.</text>
</comment>
<keyword evidence="11 12" id="KW-0119">Carbohydrate metabolism</keyword>
<dbReference type="PANTHER" id="PTHR10584:SF166">
    <property type="entry name" value="RIBOKINASE"/>
    <property type="match status" value="1"/>
</dbReference>
<dbReference type="PRINTS" id="PR00990">
    <property type="entry name" value="RIBOKINASE"/>
</dbReference>
<comment type="pathway">
    <text evidence="12">Carbohydrate metabolism; D-ribose degradation; D-ribose 5-phosphate from beta-D-ribopyranose: step 2/2.</text>
</comment>
<feature type="binding site" evidence="12">
    <location>
        <begin position="245"/>
        <end position="246"/>
    </location>
    <ligand>
        <name>ATP</name>
        <dbReference type="ChEBI" id="CHEBI:30616"/>
    </ligand>
</feature>
<evidence type="ECO:0000313" key="14">
    <source>
        <dbReference type="EMBL" id="MDQ0436667.1"/>
    </source>
</evidence>
<feature type="binding site" evidence="12">
    <location>
        <position position="282"/>
    </location>
    <ligand>
        <name>K(+)</name>
        <dbReference type="ChEBI" id="CHEBI:29103"/>
    </ligand>
</feature>
<feature type="binding site" evidence="12">
    <location>
        <position position="240"/>
    </location>
    <ligand>
        <name>K(+)</name>
        <dbReference type="ChEBI" id="CHEBI:29103"/>
    </ligand>
</feature>
<keyword evidence="7 12" id="KW-0418">Kinase</keyword>
<evidence type="ECO:0000256" key="2">
    <source>
        <dbReference type="ARBA" id="ARBA00012035"/>
    </source>
</evidence>
<dbReference type="SUPFAM" id="SSF53613">
    <property type="entry name" value="Ribokinase-like"/>
    <property type="match status" value="1"/>
</dbReference>
<reference evidence="14 15" key="1">
    <citation type="submission" date="2023-07" db="EMBL/GenBank/DDBJ databases">
        <title>Genomic Encyclopedia of Type Strains, Phase IV (KMG-IV): sequencing the most valuable type-strain genomes for metagenomic binning, comparative biology and taxonomic classification.</title>
        <authorList>
            <person name="Goeker M."/>
        </authorList>
    </citation>
    <scope>NUCLEOTIDE SEQUENCE [LARGE SCALE GENOMIC DNA]</scope>
    <source>
        <strain evidence="14 15">B6-8</strain>
    </source>
</reference>
<keyword evidence="9 12" id="KW-0460">Magnesium</keyword>
<feature type="binding site" evidence="12">
    <location>
        <position position="246"/>
    </location>
    <ligand>
        <name>substrate</name>
    </ligand>
</feature>
<comment type="subcellular location">
    <subcellularLocation>
        <location evidence="12">Cytoplasm</location>
    </subcellularLocation>
</comment>
<name>A0ABU0H306_9HYPH</name>
<comment type="function">
    <text evidence="12">Catalyzes the phosphorylation of ribose at O-5 in a reaction requiring ATP and magnesium. The resulting D-ribose-5-phosphate can then be used either for sythesis of nucleotides, histidine, and tryptophan, or as a component of the pentose phosphate pathway.</text>
</comment>
<keyword evidence="4 12" id="KW-0808">Transferase</keyword>
<organism evidence="14 15">
    <name type="scientific">Kaistia dalseonensis</name>
    <dbReference type="NCBI Taxonomy" id="410840"/>
    <lineage>
        <taxon>Bacteria</taxon>
        <taxon>Pseudomonadati</taxon>
        <taxon>Pseudomonadota</taxon>
        <taxon>Alphaproteobacteria</taxon>
        <taxon>Hyphomicrobiales</taxon>
        <taxon>Kaistiaceae</taxon>
        <taxon>Kaistia</taxon>
    </lineage>
</organism>
<evidence type="ECO:0000256" key="12">
    <source>
        <dbReference type="HAMAP-Rule" id="MF_01987"/>
    </source>
</evidence>
<feature type="binding site" evidence="12">
    <location>
        <position position="242"/>
    </location>
    <ligand>
        <name>K(+)</name>
        <dbReference type="ChEBI" id="CHEBI:29103"/>
    </ligand>
</feature>
<proteinExistence type="inferred from homology"/>
<dbReference type="InterPro" id="IPR011611">
    <property type="entry name" value="PfkB_dom"/>
</dbReference>
<dbReference type="Pfam" id="PF00294">
    <property type="entry name" value="PfkB"/>
    <property type="match status" value="1"/>
</dbReference>
<keyword evidence="10 12" id="KW-0630">Potassium</keyword>
<evidence type="ECO:0000256" key="1">
    <source>
        <dbReference type="ARBA" id="ARBA00005380"/>
    </source>
</evidence>
<dbReference type="RefSeq" id="WP_266347558.1">
    <property type="nucleotide sequence ID" value="NZ_JAPKNG010000001.1"/>
</dbReference>
<feature type="binding site" evidence="12">
    <location>
        <position position="277"/>
    </location>
    <ligand>
        <name>K(+)</name>
        <dbReference type="ChEBI" id="CHEBI:29103"/>
    </ligand>
</feature>
<feature type="active site" description="Proton acceptor" evidence="12">
    <location>
        <position position="246"/>
    </location>
</feature>
<dbReference type="EC" id="2.7.1.15" evidence="2 12"/>
<sequence length="307" mass="32254">MRFWVLGNAGVDETMAAAQWPQPGHTIIVGAPERDIGGKGANQALVLRRAGCAVHLVAPIGADAEGAWISQELKGEGLEPTDFIVLPRATDRSLIFVAPDGENAIASVVGCAASIQPADVDALLCRIERGDALLMQGNLRHDTTEAALALAKARGVRTVFNPSPVDIAFRTFWPLVDILVLNREEAGLFVPDAEPEAALRQLRRDGVGIIVLTLGREGAIALDREGRLHRASAEPVIAVDTTGAGDSFTGAFIAAFLGAQRDLGTSLRAATKAASITVTRRGTRSAFPTESELDDILGASARIVAAD</sequence>
<keyword evidence="15" id="KW-1185">Reference proteome</keyword>
<feature type="binding site" evidence="12">
    <location>
        <begin position="10"/>
        <end position="12"/>
    </location>
    <ligand>
        <name>substrate</name>
    </ligand>
</feature>
<evidence type="ECO:0000256" key="6">
    <source>
        <dbReference type="ARBA" id="ARBA00022741"/>
    </source>
</evidence>
<dbReference type="PANTHER" id="PTHR10584">
    <property type="entry name" value="SUGAR KINASE"/>
    <property type="match status" value="1"/>
</dbReference>
<dbReference type="InterPro" id="IPR002139">
    <property type="entry name" value="Ribo/fructo_kinase"/>
</dbReference>
<dbReference type="EMBL" id="JAUSVO010000001">
    <property type="protein sequence ID" value="MDQ0436667.1"/>
    <property type="molecule type" value="Genomic_DNA"/>
</dbReference>
<feature type="domain" description="Carbohydrate kinase PfkB" evidence="13">
    <location>
        <begin position="11"/>
        <end position="289"/>
    </location>
</feature>